<keyword evidence="1" id="KW-0233">DNA recombination</keyword>
<feature type="domain" description="AAA+ ATPase" evidence="3">
    <location>
        <begin position="1120"/>
        <end position="1382"/>
    </location>
</feature>
<dbReference type="InterPro" id="IPR049163">
    <property type="entry name" value="Pif1-like_2B_dom"/>
</dbReference>
<feature type="region of interest" description="Disordered" evidence="2">
    <location>
        <begin position="1088"/>
        <end position="1113"/>
    </location>
</feature>
<dbReference type="InterPro" id="IPR027417">
    <property type="entry name" value="P-loop_NTPase"/>
</dbReference>
<dbReference type="GO" id="GO:0005524">
    <property type="term" value="F:ATP binding"/>
    <property type="evidence" value="ECO:0007669"/>
    <property type="project" value="UniProtKB-KW"/>
</dbReference>
<dbReference type="Gene3D" id="3.40.50.300">
    <property type="entry name" value="P-loop containing nucleotide triphosphate hydrolases"/>
    <property type="match status" value="1"/>
</dbReference>
<keyword evidence="1" id="KW-0067">ATP-binding</keyword>
<name>A0A9K3CS03_9EUKA</name>
<evidence type="ECO:0000256" key="2">
    <source>
        <dbReference type="SAM" id="MobiDB-lite"/>
    </source>
</evidence>
<comment type="caution">
    <text evidence="4">The sequence shown here is derived from an EMBL/GenBank/DDBJ whole genome shotgun (WGS) entry which is preliminary data.</text>
</comment>
<dbReference type="GO" id="GO:0006310">
    <property type="term" value="P:DNA recombination"/>
    <property type="evidence" value="ECO:0007669"/>
    <property type="project" value="UniProtKB-KW"/>
</dbReference>
<evidence type="ECO:0000313" key="5">
    <source>
        <dbReference type="Proteomes" id="UP000265618"/>
    </source>
</evidence>
<organism evidence="4 5">
    <name type="scientific">Kipferlia bialata</name>
    <dbReference type="NCBI Taxonomy" id="797122"/>
    <lineage>
        <taxon>Eukaryota</taxon>
        <taxon>Metamonada</taxon>
        <taxon>Carpediemonas-like organisms</taxon>
        <taxon>Kipferlia</taxon>
    </lineage>
</organism>
<reference evidence="4 5" key="1">
    <citation type="journal article" date="2018" name="PLoS ONE">
        <title>The draft genome of Kipferlia bialata reveals reductive genome evolution in fornicate parasites.</title>
        <authorList>
            <person name="Tanifuji G."/>
            <person name="Takabayashi S."/>
            <person name="Kume K."/>
            <person name="Takagi M."/>
            <person name="Nakayama T."/>
            <person name="Kamikawa R."/>
            <person name="Inagaki Y."/>
            <person name="Hashimoto T."/>
        </authorList>
    </citation>
    <scope>NUCLEOTIDE SEQUENCE [LARGE SCALE GENOMIC DNA]</scope>
    <source>
        <strain evidence="4">NY0173</strain>
    </source>
</reference>
<dbReference type="Proteomes" id="UP000265618">
    <property type="component" value="Unassembled WGS sequence"/>
</dbReference>
<dbReference type="InterPro" id="IPR003593">
    <property type="entry name" value="AAA+_ATPase"/>
</dbReference>
<sequence length="1615" mass="184658">MQKLRMLNSMVAFTSIYSENRLRVAGQGIPILQRNGTLRHRLAVGLANAPDGYIKHVHRLKLTRGKREEQIETDHDADAVAQRMMRVIENMLETNDLVTSYQRCRSIMMTKGSEAEVTMILPASRRERRIAASHIPEEYADRMRDTLTQELTPFLVVENSYLSEQDKHDIMFVPHDEKDLHTVHEANEFYEQLRYPLLFCQGMPGYYKGMVHERLLKRPRKPEKKTEEEAIPHVSYWEGPPDPETLPPDAHVLNRDIILPPEVVPLPEEVPPQPDQALPDHAAEDVIVNMDDHENWINIPVPETPSAREEPKKKKEKKAPPKIHTETVVINMGDYHRYILQERDDTSRLLSSGPLSQEFLIGCQSRKETVNLNYLRTIQDTLLYGTFDIFSDAVANNEEDSVGMPLTKTVLPSSYNLGPRHLKMLELNCKRLIDEFNLPTLFLTMTLDPDNPDLMRAAEKFHNSDHKERDDLAARVFNDQVKRLDHLINNVEIFGKTLAFTYRVEFQERNLPHIHALIWLEIPIITPDQVDEVIKAELPDPIDDPLLFELVRTHMMHGSSRRGCTQYKCGRDAAELHGRDPHDYFRRHGKCTAGYPKDHAVTTVKNDRTGYTYRRRITGPGGRRDNSRVIPYSPALLAIFQCPLNVEICTAINVSHYLHKDQNSTQGYIFKQPPINRTVRVNQSDEITSFDVNRVLGPVEAAWQIYGFPMGKMTPSVDPLPIHPDGQQGMIVRLNEAPTEHQKKMLRREIERGAKKTKVKGYMELMTKERTLRRHLKALVMADTTDIERRCDLKYQDVPAEYAWKQDSKVYIRRSHNLIRSTLGRVHMTVPRQGERHYMNLIAQHRGGIHSYEEWRTVKGTMYDTYQEAASAHKLLDDEKWRRTLTQACAAAPTGHTSVLIDLLAYIVTRQSVCTPGHLIDSVDLNTETTDDSVWQLLQSNHTRALAEVLPLYGDELKLLVLLDLRHKLECTGEWSKNRRKAMALDTFMLSNIVNDIPADFDDIAYREFLERSLERVREENRVKYHSSVIQTQAVERELDYNVNEEERSLHEMQPTLSGGENGQMAAYTTITNALESRLEELRIEREEKAEAERRQKDNILEPPATPTPRSKDKKETVINRYMYFVDGPGGSGKTYLLKTLIHYIRSQGDIVLVSAPAGIAASLLPGGLTNHAMYKIPIREFDYDNSDINMFRNEATATLLKDPRVRLLILDEAANIHSTDLEAINVAMQRARGNKMPFGGVVVVFSGDFRQILPVVKTRDKATALSACVFNLKWWEPQVKPLSLLGNMRVRGVQNAEFIDWTLKVGSNEHTDSDGKVYIPEYLRFVPKRKEIKQRTQVKPRWYKRSIGNLKVSGSSNTRSKAEKLGEDEILDQVIAHVFPHVTDNTVSRDPDSGIDSAILTVHNPDVDRINNRIVSGMSHRHTRCYLSTNSFIGPKALYHDKSPTDLNKVAQSGLQPHLIRVAVGVPIMLLTNMDVGSGHCNGTRYIVEQLLDDVIMARTITGPSKGKLFFIPRITVTRFYDGIGFNRTQFPIRVAYAMTINKAQGQSIDRVCLFFNKAPFSHGQTFTAISRVRDPKNLSIYLPGRETSVPNIVYDRALKQIPFGSSREVEIEF</sequence>
<proteinExistence type="inferred from homology"/>
<protein>
    <recommendedName>
        <fullName evidence="1">ATP-dependent DNA helicase</fullName>
        <ecNumber evidence="1">5.6.2.3</ecNumber>
    </recommendedName>
</protein>
<dbReference type="InterPro" id="IPR025476">
    <property type="entry name" value="Helitron_helicase-like"/>
</dbReference>
<comment type="cofactor">
    <cofactor evidence="1">
        <name>Mg(2+)</name>
        <dbReference type="ChEBI" id="CHEBI:18420"/>
    </cofactor>
</comment>
<feature type="region of interest" description="Disordered" evidence="2">
    <location>
        <begin position="219"/>
        <end position="243"/>
    </location>
</feature>
<comment type="catalytic activity">
    <reaction evidence="1">
        <text>ATP + H2O = ADP + phosphate + H(+)</text>
        <dbReference type="Rhea" id="RHEA:13065"/>
        <dbReference type="ChEBI" id="CHEBI:15377"/>
        <dbReference type="ChEBI" id="CHEBI:15378"/>
        <dbReference type="ChEBI" id="CHEBI:30616"/>
        <dbReference type="ChEBI" id="CHEBI:43474"/>
        <dbReference type="ChEBI" id="CHEBI:456216"/>
        <dbReference type="EC" id="5.6.2.3"/>
    </reaction>
</comment>
<dbReference type="GO" id="GO:0043139">
    <property type="term" value="F:5'-3' DNA helicase activity"/>
    <property type="evidence" value="ECO:0007669"/>
    <property type="project" value="UniProtKB-EC"/>
</dbReference>
<evidence type="ECO:0000259" key="3">
    <source>
        <dbReference type="SMART" id="SM00382"/>
    </source>
</evidence>
<keyword evidence="1" id="KW-0378">Hydrolase</keyword>
<keyword evidence="1" id="KW-0234">DNA repair</keyword>
<dbReference type="PANTHER" id="PTHR10492">
    <property type="match status" value="1"/>
</dbReference>
<dbReference type="PANTHER" id="PTHR10492:SF102">
    <property type="entry name" value="ATP-DEPENDENT DNA HELICASE"/>
    <property type="match status" value="1"/>
</dbReference>
<evidence type="ECO:0000256" key="1">
    <source>
        <dbReference type="RuleBase" id="RU363044"/>
    </source>
</evidence>
<gene>
    <name evidence="4" type="ORF">KIPB_003322</name>
</gene>
<dbReference type="Pfam" id="PF14214">
    <property type="entry name" value="Helitron_like_N"/>
    <property type="match status" value="1"/>
</dbReference>
<dbReference type="SUPFAM" id="SSF52540">
    <property type="entry name" value="P-loop containing nucleoside triphosphate hydrolases"/>
    <property type="match status" value="2"/>
</dbReference>
<dbReference type="EC" id="5.6.2.3" evidence="1"/>
<feature type="compositionally biased region" description="Basic and acidic residues" evidence="2">
    <location>
        <begin position="1088"/>
        <end position="1100"/>
    </location>
</feature>
<dbReference type="InterPro" id="IPR010285">
    <property type="entry name" value="DNA_helicase_pif1-like_DEAD"/>
</dbReference>
<evidence type="ECO:0000313" key="4">
    <source>
        <dbReference type="EMBL" id="GIQ82224.1"/>
    </source>
</evidence>
<keyword evidence="1 4" id="KW-0347">Helicase</keyword>
<dbReference type="Pfam" id="PF21530">
    <property type="entry name" value="Pif1_2B_dom"/>
    <property type="match status" value="1"/>
</dbReference>
<dbReference type="Pfam" id="PF05970">
    <property type="entry name" value="PIF1"/>
    <property type="match status" value="1"/>
</dbReference>
<dbReference type="GO" id="GO:0016787">
    <property type="term" value="F:hydrolase activity"/>
    <property type="evidence" value="ECO:0007669"/>
    <property type="project" value="UniProtKB-KW"/>
</dbReference>
<keyword evidence="5" id="KW-1185">Reference proteome</keyword>
<comment type="similarity">
    <text evidence="1">Belongs to the helicase family.</text>
</comment>
<accession>A0A9K3CS03</accession>
<feature type="region of interest" description="Disordered" evidence="2">
    <location>
        <begin position="297"/>
        <end position="321"/>
    </location>
</feature>
<dbReference type="EMBL" id="BDIP01000628">
    <property type="protein sequence ID" value="GIQ82224.1"/>
    <property type="molecule type" value="Genomic_DNA"/>
</dbReference>
<dbReference type="GO" id="GO:0000723">
    <property type="term" value="P:telomere maintenance"/>
    <property type="evidence" value="ECO:0007669"/>
    <property type="project" value="InterPro"/>
</dbReference>
<dbReference type="SMART" id="SM00382">
    <property type="entry name" value="AAA"/>
    <property type="match status" value="1"/>
</dbReference>
<dbReference type="OrthoDB" id="8063321at2759"/>
<dbReference type="GO" id="GO:0006281">
    <property type="term" value="P:DNA repair"/>
    <property type="evidence" value="ECO:0007669"/>
    <property type="project" value="UniProtKB-KW"/>
</dbReference>
<keyword evidence="1" id="KW-0227">DNA damage</keyword>
<dbReference type="CDD" id="cd18809">
    <property type="entry name" value="SF1_C_RecD"/>
    <property type="match status" value="1"/>
</dbReference>
<keyword evidence="1" id="KW-0547">Nucleotide-binding</keyword>